<dbReference type="GO" id="GO:0008270">
    <property type="term" value="F:zinc ion binding"/>
    <property type="evidence" value="ECO:0007669"/>
    <property type="project" value="UniProtKB-KW"/>
</dbReference>
<dbReference type="Gene3D" id="6.10.140.2220">
    <property type="match status" value="1"/>
</dbReference>
<name>A0AAD4HUQ1_9PEZI</name>
<organism evidence="7 8">
    <name type="scientific">Staphylotrichum longicolle</name>
    <dbReference type="NCBI Taxonomy" id="669026"/>
    <lineage>
        <taxon>Eukaryota</taxon>
        <taxon>Fungi</taxon>
        <taxon>Dikarya</taxon>
        <taxon>Ascomycota</taxon>
        <taxon>Pezizomycotina</taxon>
        <taxon>Sordariomycetes</taxon>
        <taxon>Sordariomycetidae</taxon>
        <taxon>Sordariales</taxon>
        <taxon>Chaetomiaceae</taxon>
        <taxon>Staphylotrichum</taxon>
    </lineage>
</organism>
<feature type="region of interest" description="Disordered" evidence="5">
    <location>
        <begin position="352"/>
        <end position="382"/>
    </location>
</feature>
<dbReference type="Proteomes" id="UP001197093">
    <property type="component" value="Unassembled WGS sequence"/>
</dbReference>
<feature type="domain" description="MYND-type" evidence="6">
    <location>
        <begin position="369"/>
        <end position="411"/>
    </location>
</feature>
<keyword evidence="8" id="KW-1185">Reference proteome</keyword>
<evidence type="ECO:0000256" key="1">
    <source>
        <dbReference type="ARBA" id="ARBA00022723"/>
    </source>
</evidence>
<evidence type="ECO:0000256" key="4">
    <source>
        <dbReference type="PROSITE-ProRule" id="PRU00134"/>
    </source>
</evidence>
<keyword evidence="3" id="KW-0862">Zinc</keyword>
<dbReference type="Pfam" id="PF01753">
    <property type="entry name" value="zf-MYND"/>
    <property type="match status" value="1"/>
</dbReference>
<evidence type="ECO:0000256" key="2">
    <source>
        <dbReference type="ARBA" id="ARBA00022771"/>
    </source>
</evidence>
<keyword evidence="1" id="KW-0479">Metal-binding</keyword>
<evidence type="ECO:0000313" key="8">
    <source>
        <dbReference type="Proteomes" id="UP001197093"/>
    </source>
</evidence>
<dbReference type="SUPFAM" id="SSF144232">
    <property type="entry name" value="HIT/MYND zinc finger-like"/>
    <property type="match status" value="1"/>
</dbReference>
<reference evidence="7" key="1">
    <citation type="submission" date="2023-02" db="EMBL/GenBank/DDBJ databases">
        <authorList>
            <person name="Palmer J.M."/>
        </authorList>
    </citation>
    <scope>NUCLEOTIDE SEQUENCE</scope>
    <source>
        <strain evidence="7">FW57</strain>
    </source>
</reference>
<protein>
    <recommendedName>
        <fullName evidence="6">MYND-type domain-containing protein</fullName>
    </recommendedName>
</protein>
<comment type="caution">
    <text evidence="7">The sequence shown here is derived from an EMBL/GenBank/DDBJ whole genome shotgun (WGS) entry which is preliminary data.</text>
</comment>
<sequence>MAVPSFAQDMFIAEDAVDDLALRNLYLPPPLALPSVPLCRYHPNLLDNPLPLLLYPPILSTASPSAFNFLHTHLAEQFSAREFRLRAATDLASPPTLVTRSERARIGLKESLQCLFSQTSGLVSVRNPTTTTTATTNNNNNNKTERIFALTTPTTNTIHTIIFVSSLRLDLARRTVLLDCAVLTLTRATKRALEGAGFFAALGSAGSAGGRRGGRGERGGGIVHIKADADEMDLWRAVLPAWVERCREWAHKADACEYYRTSAAATAATAGAGVFRAPVSSSSSEAEGGEAVCGCGKGVFPEGWDTGMGVPMWEMVKGFCVRAAIAPLFASALAEEMLPEFGELVAGMRRLGEESGEGERSGRGGRTECRSCGRSKTNDGGDLKACSKCLGVKYCSRACQRVDWKRHKKECGAKQ</sequence>
<dbReference type="EMBL" id="JAHCVI010000003">
    <property type="protein sequence ID" value="KAG7287239.1"/>
    <property type="molecule type" value="Genomic_DNA"/>
</dbReference>
<accession>A0AAD4HUQ1</accession>
<evidence type="ECO:0000256" key="3">
    <source>
        <dbReference type="ARBA" id="ARBA00022833"/>
    </source>
</evidence>
<evidence type="ECO:0000256" key="5">
    <source>
        <dbReference type="SAM" id="MobiDB-lite"/>
    </source>
</evidence>
<keyword evidence="2 4" id="KW-0863">Zinc-finger</keyword>
<dbReference type="PROSITE" id="PS50865">
    <property type="entry name" value="ZF_MYND_2"/>
    <property type="match status" value="1"/>
</dbReference>
<gene>
    <name evidence="7" type="ORF">NEMBOFW57_006745</name>
</gene>
<evidence type="ECO:0000313" key="7">
    <source>
        <dbReference type="EMBL" id="KAG7287239.1"/>
    </source>
</evidence>
<dbReference type="InterPro" id="IPR002893">
    <property type="entry name" value="Znf_MYND"/>
</dbReference>
<evidence type="ECO:0000259" key="6">
    <source>
        <dbReference type="PROSITE" id="PS50865"/>
    </source>
</evidence>
<dbReference type="AlphaFoldDB" id="A0AAD4HUQ1"/>
<proteinExistence type="predicted"/>
<dbReference type="PROSITE" id="PS01360">
    <property type="entry name" value="ZF_MYND_1"/>
    <property type="match status" value="1"/>
</dbReference>